<name>A0ACB8YFI7_9ASTR</name>
<organism evidence="1 2">
    <name type="scientific">Smallanthus sonchifolius</name>
    <dbReference type="NCBI Taxonomy" id="185202"/>
    <lineage>
        <taxon>Eukaryota</taxon>
        <taxon>Viridiplantae</taxon>
        <taxon>Streptophyta</taxon>
        <taxon>Embryophyta</taxon>
        <taxon>Tracheophyta</taxon>
        <taxon>Spermatophyta</taxon>
        <taxon>Magnoliopsida</taxon>
        <taxon>eudicotyledons</taxon>
        <taxon>Gunneridae</taxon>
        <taxon>Pentapetalae</taxon>
        <taxon>asterids</taxon>
        <taxon>campanulids</taxon>
        <taxon>Asterales</taxon>
        <taxon>Asteraceae</taxon>
        <taxon>Asteroideae</taxon>
        <taxon>Heliantheae alliance</taxon>
        <taxon>Millerieae</taxon>
        <taxon>Smallanthus</taxon>
    </lineage>
</organism>
<accession>A0ACB8YFI7</accession>
<sequence length="184" mass="21194">METLYQIRFPFKEINPLRMLVHDVDVNQFTIIGRVHSGKLATHDPVIICPGNWSTYVDEIKLNNEIVKDAYPSEIVSLKLRGLLDGVASRGALVSAPGFDQARENGEDNQEWKRVGNPCRKRSPSGRRPVQQIPLQYRPVKQAPLQRGRSEKRRKRGEVGINHLKIEQFLLKERVRNNKHNEIE</sequence>
<reference evidence="2" key="1">
    <citation type="journal article" date="2022" name="Mol. Ecol. Resour.">
        <title>The genomes of chicory, endive, great burdock and yacon provide insights into Asteraceae palaeo-polyploidization history and plant inulin production.</title>
        <authorList>
            <person name="Fan W."/>
            <person name="Wang S."/>
            <person name="Wang H."/>
            <person name="Wang A."/>
            <person name="Jiang F."/>
            <person name="Liu H."/>
            <person name="Zhao H."/>
            <person name="Xu D."/>
            <person name="Zhang Y."/>
        </authorList>
    </citation>
    <scope>NUCLEOTIDE SEQUENCE [LARGE SCALE GENOMIC DNA]</scope>
    <source>
        <strain evidence="2">cv. Yunnan</strain>
    </source>
</reference>
<dbReference type="Proteomes" id="UP001056120">
    <property type="component" value="Linkage Group LG28"/>
</dbReference>
<comment type="caution">
    <text evidence="1">The sequence shown here is derived from an EMBL/GenBank/DDBJ whole genome shotgun (WGS) entry which is preliminary data.</text>
</comment>
<evidence type="ECO:0000313" key="2">
    <source>
        <dbReference type="Proteomes" id="UP001056120"/>
    </source>
</evidence>
<evidence type="ECO:0000313" key="1">
    <source>
        <dbReference type="EMBL" id="KAI3683785.1"/>
    </source>
</evidence>
<keyword evidence="2" id="KW-1185">Reference proteome</keyword>
<reference evidence="1 2" key="2">
    <citation type="journal article" date="2022" name="Mol. Ecol. Resour.">
        <title>The genomes of chicory, endive, great burdock and yacon provide insights into Asteraceae paleo-polyploidization history and plant inulin production.</title>
        <authorList>
            <person name="Fan W."/>
            <person name="Wang S."/>
            <person name="Wang H."/>
            <person name="Wang A."/>
            <person name="Jiang F."/>
            <person name="Liu H."/>
            <person name="Zhao H."/>
            <person name="Xu D."/>
            <person name="Zhang Y."/>
        </authorList>
    </citation>
    <scope>NUCLEOTIDE SEQUENCE [LARGE SCALE GENOMIC DNA]</scope>
    <source>
        <strain evidence="2">cv. Yunnan</strain>
        <tissue evidence="1">Leaves</tissue>
    </source>
</reference>
<proteinExistence type="predicted"/>
<protein>
    <submittedName>
        <fullName evidence="1">Uncharacterized protein</fullName>
    </submittedName>
</protein>
<dbReference type="EMBL" id="CM042045">
    <property type="protein sequence ID" value="KAI3683785.1"/>
    <property type="molecule type" value="Genomic_DNA"/>
</dbReference>
<gene>
    <name evidence="1" type="ORF">L1987_84300</name>
</gene>